<accession>A0ABT2PLA3</accession>
<gene>
    <name evidence="1" type="ORF">N0K08_11400</name>
</gene>
<evidence type="ECO:0000313" key="1">
    <source>
        <dbReference type="EMBL" id="MCT9811243.1"/>
    </source>
</evidence>
<sequence>MSVAKNFLPPSWTGIAAGTRVMAVEHAAALPKHVFFGIQSGISQWILEVKSLVAGGRGSRNASHRVVMG</sequence>
<proteinExistence type="predicted"/>
<protein>
    <submittedName>
        <fullName evidence="1">Uncharacterized protein</fullName>
    </submittedName>
</protein>
<keyword evidence="2" id="KW-1185">Reference proteome</keyword>
<name>A0ABT2PLA3_9BURK</name>
<evidence type="ECO:0000313" key="2">
    <source>
        <dbReference type="Proteomes" id="UP001525968"/>
    </source>
</evidence>
<organism evidence="1 2">
    <name type="scientific">Acidovorax bellezanensis</name>
    <dbReference type="NCBI Taxonomy" id="2976702"/>
    <lineage>
        <taxon>Bacteria</taxon>
        <taxon>Pseudomonadati</taxon>
        <taxon>Pseudomonadota</taxon>
        <taxon>Betaproteobacteria</taxon>
        <taxon>Burkholderiales</taxon>
        <taxon>Comamonadaceae</taxon>
        <taxon>Acidovorax</taxon>
    </lineage>
</organism>
<dbReference type="Proteomes" id="UP001525968">
    <property type="component" value="Unassembled WGS sequence"/>
</dbReference>
<comment type="caution">
    <text evidence="1">The sequence shown here is derived from an EMBL/GenBank/DDBJ whole genome shotgun (WGS) entry which is preliminary data.</text>
</comment>
<dbReference type="EMBL" id="JAODYH010000004">
    <property type="protein sequence ID" value="MCT9811243.1"/>
    <property type="molecule type" value="Genomic_DNA"/>
</dbReference>
<reference evidence="1 2" key="1">
    <citation type="submission" date="2022-09" db="EMBL/GenBank/DDBJ databases">
        <title>Draft genome of isolate Be4.</title>
        <authorList>
            <person name="Sanchez-Castro I."/>
            <person name="Martinez-Rodriguez P."/>
            <person name="Descostes M."/>
            <person name="Merroun M."/>
        </authorList>
    </citation>
    <scope>NUCLEOTIDE SEQUENCE [LARGE SCALE GENOMIC DNA]</scope>
    <source>
        <strain evidence="1 2">Be4</strain>
    </source>
</reference>
<dbReference type="RefSeq" id="WP_261500453.1">
    <property type="nucleotide sequence ID" value="NZ_JAODYH010000004.1"/>
</dbReference>